<dbReference type="STRING" id="1314777.A0A164Q1T8"/>
<feature type="compositionally biased region" description="Basic and acidic residues" evidence="12">
    <location>
        <begin position="820"/>
        <end position="831"/>
    </location>
</feature>
<dbReference type="Pfam" id="PF00271">
    <property type="entry name" value="Helicase_C"/>
    <property type="match status" value="1"/>
</dbReference>
<comment type="similarity">
    <text evidence="1 10">Belongs to the helicase family. RecQ subfamily.</text>
</comment>
<evidence type="ECO:0000256" key="9">
    <source>
        <dbReference type="ARBA" id="ARBA00034617"/>
    </source>
</evidence>
<feature type="region of interest" description="Disordered" evidence="12">
    <location>
        <begin position="807"/>
        <end position="848"/>
    </location>
</feature>
<evidence type="ECO:0000256" key="4">
    <source>
        <dbReference type="ARBA" id="ARBA00022801"/>
    </source>
</evidence>
<keyword evidence="8" id="KW-0413">Isomerase</keyword>
<dbReference type="PANTHER" id="PTHR13710:SF105">
    <property type="entry name" value="ATP-DEPENDENT DNA HELICASE Q1"/>
    <property type="match status" value="1"/>
</dbReference>
<dbReference type="GO" id="GO:0009378">
    <property type="term" value="F:four-way junction helicase activity"/>
    <property type="evidence" value="ECO:0007669"/>
    <property type="project" value="TreeGrafter"/>
</dbReference>
<dbReference type="InterPro" id="IPR001650">
    <property type="entry name" value="Helicase_C-like"/>
</dbReference>
<dbReference type="NCBIfam" id="TIGR00614">
    <property type="entry name" value="recQ_fam"/>
    <property type="match status" value="1"/>
</dbReference>
<dbReference type="GO" id="GO:0003677">
    <property type="term" value="F:DNA binding"/>
    <property type="evidence" value="ECO:0007669"/>
    <property type="project" value="UniProtKB-KW"/>
</dbReference>
<keyword evidence="10" id="KW-0539">Nucleus</keyword>
<keyword evidence="6 10" id="KW-0067">ATP-binding</keyword>
<sequence>MEIDNPEPAPIRARNLDSLLISRSQPRIEVPPASQSSTLVPSSQETSNTVTAEEEIRVDVPRPSVQLHPFPSDTHPTSSQQTTTITIPCISITPSTSVLNLTSSTRAHATPPESSDSIRSRVQDKINEIYILRRRCDNLTAHIERLEEESRVLLLKLNEAENIPLVHATEDVAQVRPASENDAVVKNYEDTNVWPWKDALKKTLKAAFNLNEFRTCQEAVCNANLDGRDIICVMPTGGGKSLTYQLPALLGNGCTIVISPLVALMLDQVAALRELNINAVMLWRDAPAATREAIFEGLNALGDQGNDDKIKLCYVTPERIAQNDRFKRIMQEMVEAGTLDRVVIDEAHCISHHLDDYEPFREDYTRLGIIREQFPTIPIMALSATCSPKVCDDILQSLHLASLTQAKAAKSGLTVYFTAPLYRPNLHYKVIPKPRGTKTVLQSISKYICTEHLGQSGIIYCFTRDDATKTAIALSELSGGQIMTAAFHSTLCTVEKEDIHAKWKNNEIHVVCATNAFGLGVNKADVRFVIHLTIPKRLDSLFQESGRAGRDGKPADCLIYYRPHDSLKVFGLITTGGDNLSSPQQREKLEGFNNMVKFVHNTTDCRKDIFGKYLQQESVTGTGPDSVPLWANHKAACGHCDNCQMWGLSEALRDCTLEAWIIVKIVARASKSGHLAGIRALMSQLRGKEAVRNFDHQITWSEEEIMFLVVHLVLEGYLTLKSVKVGIFAPMVYLLPDFKATSLLRFSKEDICCGLGPQISCSFLSMPQMKPSLNMWDASKIQTIISTKKEAPLHVRAEKEIVDDVESHYSWPASPSGDTDGEKDWENRDYEENSEEELGEDTFIDIEN</sequence>
<gene>
    <name evidence="15" type="ORF">SISNIDRAFT_497607</name>
</gene>
<dbReference type="PROSITE" id="PS51194">
    <property type="entry name" value="HELICASE_CTER"/>
    <property type="match status" value="1"/>
</dbReference>
<dbReference type="SMART" id="SM00487">
    <property type="entry name" value="DEXDc"/>
    <property type="match status" value="1"/>
</dbReference>
<feature type="compositionally biased region" description="Low complexity" evidence="12">
    <location>
        <begin position="71"/>
        <end position="82"/>
    </location>
</feature>
<dbReference type="CDD" id="cd18794">
    <property type="entry name" value="SF2_C_RecQ"/>
    <property type="match status" value="1"/>
</dbReference>
<keyword evidence="5 10" id="KW-0347">Helicase</keyword>
<dbReference type="InterPro" id="IPR014001">
    <property type="entry name" value="Helicase_ATP-bd"/>
</dbReference>
<feature type="coiled-coil region" evidence="11">
    <location>
        <begin position="129"/>
        <end position="163"/>
    </location>
</feature>
<feature type="region of interest" description="Disordered" evidence="12">
    <location>
        <begin position="26"/>
        <end position="82"/>
    </location>
</feature>
<dbReference type="GO" id="GO:0005694">
    <property type="term" value="C:chromosome"/>
    <property type="evidence" value="ECO:0007669"/>
    <property type="project" value="TreeGrafter"/>
</dbReference>
<keyword evidence="4 10" id="KW-0378">Hydrolase</keyword>
<dbReference type="Gene3D" id="3.40.50.300">
    <property type="entry name" value="P-loop containing nucleotide triphosphate hydrolases"/>
    <property type="match status" value="2"/>
</dbReference>
<dbReference type="InterPro" id="IPR036388">
    <property type="entry name" value="WH-like_DNA-bd_sf"/>
</dbReference>
<keyword evidence="16" id="KW-1185">Reference proteome</keyword>
<dbReference type="GO" id="GO:0043138">
    <property type="term" value="F:3'-5' DNA helicase activity"/>
    <property type="evidence" value="ECO:0007669"/>
    <property type="project" value="UniProtKB-EC"/>
</dbReference>
<organism evidence="15 16">
    <name type="scientific">Sistotremastrum niveocremeum HHB9708</name>
    <dbReference type="NCBI Taxonomy" id="1314777"/>
    <lineage>
        <taxon>Eukaryota</taxon>
        <taxon>Fungi</taxon>
        <taxon>Dikarya</taxon>
        <taxon>Basidiomycota</taxon>
        <taxon>Agaricomycotina</taxon>
        <taxon>Agaricomycetes</taxon>
        <taxon>Sistotremastrales</taxon>
        <taxon>Sistotremastraceae</taxon>
        <taxon>Sertulicium</taxon>
        <taxon>Sertulicium niveocremeum</taxon>
    </lineage>
</organism>
<comment type="catalytic activity">
    <reaction evidence="9 10">
        <text>Couples ATP hydrolysis with the unwinding of duplex DNA by translocating in the 3'-5' direction.</text>
        <dbReference type="EC" id="5.6.2.4"/>
    </reaction>
</comment>
<dbReference type="InterPro" id="IPR004589">
    <property type="entry name" value="DNA_helicase_ATP-dep_RecQ"/>
</dbReference>
<proteinExistence type="inferred from homology"/>
<dbReference type="GO" id="GO:0000724">
    <property type="term" value="P:double-strand break repair via homologous recombination"/>
    <property type="evidence" value="ECO:0007669"/>
    <property type="project" value="TreeGrafter"/>
</dbReference>
<evidence type="ECO:0000313" key="16">
    <source>
        <dbReference type="Proteomes" id="UP000076722"/>
    </source>
</evidence>
<dbReference type="GO" id="GO:0016887">
    <property type="term" value="F:ATP hydrolysis activity"/>
    <property type="evidence" value="ECO:0007669"/>
    <property type="project" value="RHEA"/>
</dbReference>
<keyword evidence="3 10" id="KW-0547">Nucleotide-binding</keyword>
<reference evidence="15 16" key="1">
    <citation type="journal article" date="2016" name="Mol. Biol. Evol.">
        <title>Comparative Genomics of Early-Diverging Mushroom-Forming Fungi Provides Insights into the Origins of Lignocellulose Decay Capabilities.</title>
        <authorList>
            <person name="Nagy L.G."/>
            <person name="Riley R."/>
            <person name="Tritt A."/>
            <person name="Adam C."/>
            <person name="Daum C."/>
            <person name="Floudas D."/>
            <person name="Sun H."/>
            <person name="Yadav J.S."/>
            <person name="Pangilinan J."/>
            <person name="Larsson K.H."/>
            <person name="Matsuura K."/>
            <person name="Barry K."/>
            <person name="Labutti K."/>
            <person name="Kuo R."/>
            <person name="Ohm R.A."/>
            <person name="Bhattacharya S.S."/>
            <person name="Shirouzu T."/>
            <person name="Yoshinaga Y."/>
            <person name="Martin F.M."/>
            <person name="Grigoriev I.V."/>
            <person name="Hibbett D.S."/>
        </authorList>
    </citation>
    <scope>NUCLEOTIDE SEQUENCE [LARGE SCALE GENOMIC DNA]</scope>
    <source>
        <strain evidence="15 16">HHB9708</strain>
    </source>
</reference>
<evidence type="ECO:0000259" key="13">
    <source>
        <dbReference type="PROSITE" id="PS51192"/>
    </source>
</evidence>
<keyword evidence="7" id="KW-0238">DNA-binding</keyword>
<dbReference type="Gene3D" id="1.10.10.10">
    <property type="entry name" value="Winged helix-like DNA-binding domain superfamily/Winged helix DNA-binding domain"/>
    <property type="match status" value="1"/>
</dbReference>
<dbReference type="Proteomes" id="UP000076722">
    <property type="component" value="Unassembled WGS sequence"/>
</dbReference>
<evidence type="ECO:0000256" key="3">
    <source>
        <dbReference type="ARBA" id="ARBA00022741"/>
    </source>
</evidence>
<evidence type="ECO:0000256" key="2">
    <source>
        <dbReference type="ARBA" id="ARBA00022723"/>
    </source>
</evidence>
<keyword evidence="11" id="KW-0175">Coiled coil</keyword>
<protein>
    <recommendedName>
        <fullName evidence="10">ATP-dependent DNA helicase</fullName>
        <ecNumber evidence="10">5.6.2.4</ecNumber>
    </recommendedName>
</protein>
<dbReference type="OrthoDB" id="10261556at2759"/>
<evidence type="ECO:0000256" key="8">
    <source>
        <dbReference type="ARBA" id="ARBA00023235"/>
    </source>
</evidence>
<dbReference type="PROSITE" id="PS51192">
    <property type="entry name" value="HELICASE_ATP_BIND_1"/>
    <property type="match status" value="1"/>
</dbReference>
<dbReference type="EC" id="5.6.2.4" evidence="10"/>
<dbReference type="AlphaFoldDB" id="A0A164Q1T8"/>
<feature type="compositionally biased region" description="Polar residues" evidence="12">
    <location>
        <begin position="33"/>
        <end position="51"/>
    </location>
</feature>
<dbReference type="InterPro" id="IPR032284">
    <property type="entry name" value="RecQ_Zn-bd"/>
</dbReference>
<dbReference type="GO" id="GO:0005737">
    <property type="term" value="C:cytoplasm"/>
    <property type="evidence" value="ECO:0007669"/>
    <property type="project" value="TreeGrafter"/>
</dbReference>
<feature type="domain" description="Helicase ATP-binding" evidence="13">
    <location>
        <begin position="221"/>
        <end position="404"/>
    </location>
</feature>
<evidence type="ECO:0000259" key="14">
    <source>
        <dbReference type="PROSITE" id="PS51194"/>
    </source>
</evidence>
<evidence type="ECO:0000256" key="11">
    <source>
        <dbReference type="SAM" id="Coils"/>
    </source>
</evidence>
<dbReference type="EMBL" id="KV419429">
    <property type="protein sequence ID" value="KZS89243.1"/>
    <property type="molecule type" value="Genomic_DNA"/>
</dbReference>
<accession>A0A164Q1T8</accession>
<evidence type="ECO:0000256" key="1">
    <source>
        <dbReference type="ARBA" id="ARBA00005446"/>
    </source>
</evidence>
<dbReference type="GO" id="GO:0005634">
    <property type="term" value="C:nucleus"/>
    <property type="evidence" value="ECO:0007669"/>
    <property type="project" value="UniProtKB-SubCell"/>
</dbReference>
<dbReference type="SUPFAM" id="SSF52540">
    <property type="entry name" value="P-loop containing nucleoside triphosphate hydrolases"/>
    <property type="match status" value="1"/>
</dbReference>
<evidence type="ECO:0000256" key="5">
    <source>
        <dbReference type="ARBA" id="ARBA00022806"/>
    </source>
</evidence>
<feature type="domain" description="Helicase C-terminal" evidence="14">
    <location>
        <begin position="443"/>
        <end position="600"/>
    </location>
</feature>
<dbReference type="Pfam" id="PF00270">
    <property type="entry name" value="DEAD"/>
    <property type="match status" value="1"/>
</dbReference>
<feature type="compositionally biased region" description="Acidic residues" evidence="12">
    <location>
        <begin position="832"/>
        <end position="848"/>
    </location>
</feature>
<evidence type="ECO:0000256" key="10">
    <source>
        <dbReference type="RuleBase" id="RU364117"/>
    </source>
</evidence>
<dbReference type="Pfam" id="PF16124">
    <property type="entry name" value="RecQ_Zn_bind"/>
    <property type="match status" value="1"/>
</dbReference>
<keyword evidence="2" id="KW-0479">Metal-binding</keyword>
<comment type="catalytic activity">
    <reaction evidence="10">
        <text>ATP + H2O = ADP + phosphate + H(+)</text>
        <dbReference type="Rhea" id="RHEA:13065"/>
        <dbReference type="ChEBI" id="CHEBI:15377"/>
        <dbReference type="ChEBI" id="CHEBI:15378"/>
        <dbReference type="ChEBI" id="CHEBI:30616"/>
        <dbReference type="ChEBI" id="CHEBI:43474"/>
        <dbReference type="ChEBI" id="CHEBI:456216"/>
    </reaction>
</comment>
<dbReference type="InterPro" id="IPR027417">
    <property type="entry name" value="P-loop_NTPase"/>
</dbReference>
<comment type="subcellular location">
    <subcellularLocation>
        <location evidence="10">Nucleus</location>
    </subcellularLocation>
</comment>
<evidence type="ECO:0000256" key="12">
    <source>
        <dbReference type="SAM" id="MobiDB-lite"/>
    </source>
</evidence>
<evidence type="ECO:0000256" key="6">
    <source>
        <dbReference type="ARBA" id="ARBA00022840"/>
    </source>
</evidence>
<name>A0A164Q1T8_9AGAM</name>
<dbReference type="InterPro" id="IPR011545">
    <property type="entry name" value="DEAD/DEAH_box_helicase_dom"/>
</dbReference>
<dbReference type="GO" id="GO:0005524">
    <property type="term" value="F:ATP binding"/>
    <property type="evidence" value="ECO:0007669"/>
    <property type="project" value="UniProtKB-KW"/>
</dbReference>
<dbReference type="SMART" id="SM00490">
    <property type="entry name" value="HELICc"/>
    <property type="match status" value="1"/>
</dbReference>
<dbReference type="GO" id="GO:0046872">
    <property type="term" value="F:metal ion binding"/>
    <property type="evidence" value="ECO:0007669"/>
    <property type="project" value="UniProtKB-KW"/>
</dbReference>
<evidence type="ECO:0000313" key="15">
    <source>
        <dbReference type="EMBL" id="KZS89243.1"/>
    </source>
</evidence>
<dbReference type="PANTHER" id="PTHR13710">
    <property type="entry name" value="DNA HELICASE RECQ FAMILY MEMBER"/>
    <property type="match status" value="1"/>
</dbReference>
<evidence type="ECO:0000256" key="7">
    <source>
        <dbReference type="ARBA" id="ARBA00023125"/>
    </source>
</evidence>